<gene>
    <name evidence="7" type="ORF">SAMN04488082_11568</name>
</gene>
<evidence type="ECO:0000256" key="2">
    <source>
        <dbReference type="ARBA" id="ARBA00022603"/>
    </source>
</evidence>
<keyword evidence="4" id="KW-0949">S-adenosyl-L-methionine</keyword>
<dbReference type="RefSeq" id="WP_092376851.1">
    <property type="nucleotide sequence ID" value="NZ_FORX01000015.1"/>
</dbReference>
<keyword evidence="8" id="KW-1185">Reference proteome</keyword>
<dbReference type="GO" id="GO:0006304">
    <property type="term" value="P:DNA modification"/>
    <property type="evidence" value="ECO:0007669"/>
    <property type="project" value="InterPro"/>
</dbReference>
<dbReference type="InterPro" id="IPR029063">
    <property type="entry name" value="SAM-dependent_MTases_sf"/>
</dbReference>
<keyword evidence="2 7" id="KW-0489">Methyltransferase</keyword>
<organism evidence="7 8">
    <name type="scientific">Desulfomicrobium apsheronum</name>
    <dbReference type="NCBI Taxonomy" id="52560"/>
    <lineage>
        <taxon>Bacteria</taxon>
        <taxon>Pseudomonadati</taxon>
        <taxon>Thermodesulfobacteriota</taxon>
        <taxon>Desulfovibrionia</taxon>
        <taxon>Desulfovibrionales</taxon>
        <taxon>Desulfomicrobiaceae</taxon>
        <taxon>Desulfomicrobium</taxon>
    </lineage>
</organism>
<dbReference type="NCBIfam" id="NF033452">
    <property type="entry name" value="BREX_1_MTaseX"/>
    <property type="match status" value="1"/>
</dbReference>
<dbReference type="Proteomes" id="UP000198635">
    <property type="component" value="Unassembled WGS sequence"/>
</dbReference>
<evidence type="ECO:0000256" key="3">
    <source>
        <dbReference type="ARBA" id="ARBA00022679"/>
    </source>
</evidence>
<evidence type="ECO:0000256" key="4">
    <source>
        <dbReference type="ARBA" id="ARBA00022691"/>
    </source>
</evidence>
<evidence type="ECO:0000256" key="5">
    <source>
        <dbReference type="ARBA" id="ARBA00047942"/>
    </source>
</evidence>
<dbReference type="Pfam" id="PF07669">
    <property type="entry name" value="Eco57I"/>
    <property type="match status" value="1"/>
</dbReference>
<proteinExistence type="predicted"/>
<dbReference type="InterPro" id="IPR047939">
    <property type="entry name" value="BREX_1_PglX"/>
</dbReference>
<comment type="catalytic activity">
    <reaction evidence="5">
        <text>a 2'-deoxyadenosine in DNA + S-adenosyl-L-methionine = an N(6)-methyl-2'-deoxyadenosine in DNA + S-adenosyl-L-homocysteine + H(+)</text>
        <dbReference type="Rhea" id="RHEA:15197"/>
        <dbReference type="Rhea" id="RHEA-COMP:12418"/>
        <dbReference type="Rhea" id="RHEA-COMP:12419"/>
        <dbReference type="ChEBI" id="CHEBI:15378"/>
        <dbReference type="ChEBI" id="CHEBI:57856"/>
        <dbReference type="ChEBI" id="CHEBI:59789"/>
        <dbReference type="ChEBI" id="CHEBI:90615"/>
        <dbReference type="ChEBI" id="CHEBI:90616"/>
        <dbReference type="EC" id="2.1.1.72"/>
    </reaction>
</comment>
<protein>
    <recommendedName>
        <fullName evidence="1">site-specific DNA-methyltransferase (adenine-specific)</fullName>
        <ecNumber evidence="1">2.1.1.72</ecNumber>
    </recommendedName>
</protein>
<dbReference type="PANTHER" id="PTHR33841:SF1">
    <property type="entry name" value="DNA METHYLTRANSFERASE A"/>
    <property type="match status" value="1"/>
</dbReference>
<dbReference type="InterPro" id="IPR050953">
    <property type="entry name" value="N4_N6_ade-DNA_methylase"/>
</dbReference>
<dbReference type="OrthoDB" id="9806213at2"/>
<evidence type="ECO:0000313" key="8">
    <source>
        <dbReference type="Proteomes" id="UP000198635"/>
    </source>
</evidence>
<dbReference type="STRING" id="52560.SAMN04488082_11568"/>
<evidence type="ECO:0000313" key="7">
    <source>
        <dbReference type="EMBL" id="SFK15068.1"/>
    </source>
</evidence>
<accession>A0A1I3X673</accession>
<dbReference type="SUPFAM" id="SSF53335">
    <property type="entry name" value="S-adenosyl-L-methionine-dependent methyltransferases"/>
    <property type="match status" value="1"/>
</dbReference>
<dbReference type="EMBL" id="FORX01000015">
    <property type="protein sequence ID" value="SFK15068.1"/>
    <property type="molecule type" value="Genomic_DNA"/>
</dbReference>
<dbReference type="GO" id="GO:0032259">
    <property type="term" value="P:methylation"/>
    <property type="evidence" value="ECO:0007669"/>
    <property type="project" value="UniProtKB-KW"/>
</dbReference>
<dbReference type="Gene3D" id="3.40.50.150">
    <property type="entry name" value="Vaccinia Virus protein VP39"/>
    <property type="match status" value="1"/>
</dbReference>
<evidence type="ECO:0000259" key="6">
    <source>
        <dbReference type="Pfam" id="PF07669"/>
    </source>
</evidence>
<keyword evidence="3 7" id="KW-0808">Transferase</keyword>
<evidence type="ECO:0000256" key="1">
    <source>
        <dbReference type="ARBA" id="ARBA00011900"/>
    </source>
</evidence>
<reference evidence="8" key="1">
    <citation type="submission" date="2016-10" db="EMBL/GenBank/DDBJ databases">
        <authorList>
            <person name="Varghese N."/>
            <person name="Submissions S."/>
        </authorList>
    </citation>
    <scope>NUCLEOTIDE SEQUENCE [LARGE SCALE GENOMIC DNA]</scope>
    <source>
        <strain evidence="8">DSM 5918</strain>
    </source>
</reference>
<dbReference type="PANTHER" id="PTHR33841">
    <property type="entry name" value="DNA METHYLTRANSFERASE YEEA-RELATED"/>
    <property type="match status" value="1"/>
</dbReference>
<dbReference type="AlphaFoldDB" id="A0A1I3X673"/>
<feature type="domain" description="Type II methyltransferase M.TaqI-like" evidence="6">
    <location>
        <begin position="341"/>
        <end position="592"/>
    </location>
</feature>
<dbReference type="GO" id="GO:0009007">
    <property type="term" value="F:site-specific DNA-methyltransferase (adenine-specific) activity"/>
    <property type="evidence" value="ECO:0007669"/>
    <property type="project" value="UniProtKB-EC"/>
</dbReference>
<dbReference type="InterPro" id="IPR011639">
    <property type="entry name" value="MethylTrfase_TaqI-like_dom"/>
</dbReference>
<dbReference type="PRINTS" id="PR00507">
    <property type="entry name" value="N12N6MTFRASE"/>
</dbReference>
<dbReference type="EC" id="2.1.1.72" evidence="1"/>
<name>A0A1I3X673_9BACT</name>
<sequence>MNKAALKSYAPAARLEFIQAVTDRAKALGLSAKAIEPAEVKGDVAIIAGQAFPKAVAERRAELERQIRIKGFEQLMEEVAYTWFNRFCALRFMEVHDYLDHGYRVLSNPSGSDIPEILEKATSVDLPGLDKGLVADLRLAGNKDAELYRVLLMAQCNALHAVMPMLFEKVGDATELLLPENLLQTNSPVRKLVAAIPEEDWQEIEILGWLYQFYISEKKDQVIGKVVKSEDIPAATQLFTPNWIVKYMVQNTLGRTWMMTHPDSTLKGGMEFYITPAEQTPEVQAQLDAITPRELNPEELTLLDPACGSGHILVEAYDLFKAIYLDRGYRPRDIPRLILEKNLYGLDIDDRAVQLARFALLMKARGDDRRILDANNPVRLNVLAFQNSKGLDIEQIAATLLKERTKSLTGGQHQLSFVPQPARQLPLTTTEKPEATPEEFFALLHVFEHAKTFGSLLRIHDKLKAALPRLEKLLVKAGRADGMSAMYAEMLMPLVRQAQFLAREYDCVVANPPYMGSKGQNPAVKAYAKDNFPDTKADLFAMFIERGLELLTQHGLAGLITMQSWMFLSTYESLRAAILSNRTIISMIHLGARGFDSIGGEVVQTTAFVANKTYQNDYNGSYFRLIYGKSEAEKITNFKTNPSLRHTASATDFTIIPGSPISYWISQSYRDAFKNGNLINDFASPRQGIATANNERFLRLWHEVAINNISFGLENIQQALSKNAKWIPYNKGGAFRKWYGNNEYVINWENDGNEIKCFCDENGKQRSAIRNQEYYFIPSVTWTDISSSSFGVRQSKKGFLFDGTSHSAFPKIEYLNFLTGLMCAKTSFEFLKIINPTMHFQVGNIGSIPIDLNKINHKIKLINDISLDALSISASDWDSNEFSWDFTHLPLLNQKFRHTNLKDTYSTIRIHWIEMTSEMQRLEEENNSIFIDAYDLQNELTPDVPLHEITLTYNPPYRYGPGKTDEEYESLQRTDTIRELISYAIGCMMGRYSLDEPGLIYAYDGNEGFDPSRYATFPADEDGIIPVMDGEWFDDDATVRFVDFVRTVWPAETLDENLNFVADSLDPKKGETPVETIRRFISTKFFKDYHLKVYKKRPIYWLFSSGKNKAFECLVYLHRYNANTLPRMRAMYVTPLQGKFNARIEYLKKELDAAPSTAARKQLQKELDTMTKKQQELRTFDELLRHYADQRITLDLDDGVKVNYGKFGGLLAEVKAITGGSEE</sequence>